<keyword evidence="1" id="KW-0472">Membrane</keyword>
<gene>
    <name evidence="2" type="ORF">AUR64_05320</name>
</gene>
<proteinExistence type="predicted"/>
<evidence type="ECO:0000256" key="1">
    <source>
        <dbReference type="SAM" id="Phobius"/>
    </source>
</evidence>
<dbReference type="RefSeq" id="WP_058580415.1">
    <property type="nucleotide sequence ID" value="NZ_LOPU01000013.1"/>
</dbReference>
<protein>
    <submittedName>
        <fullName evidence="2">Uncharacterized protein</fullName>
    </submittedName>
</protein>
<name>A0A0W1RBQ6_9EURY</name>
<evidence type="ECO:0000313" key="3">
    <source>
        <dbReference type="Proteomes" id="UP000054387"/>
    </source>
</evidence>
<feature type="transmembrane region" description="Helical" evidence="1">
    <location>
        <begin position="200"/>
        <end position="218"/>
    </location>
</feature>
<accession>A0A0W1RBQ6</accession>
<keyword evidence="1" id="KW-0812">Transmembrane</keyword>
<evidence type="ECO:0000313" key="2">
    <source>
        <dbReference type="EMBL" id="KTG11130.1"/>
    </source>
</evidence>
<organism evidence="2 3">
    <name type="scientific">Haloprofundus marisrubri</name>
    <dbReference type="NCBI Taxonomy" id="1514971"/>
    <lineage>
        <taxon>Archaea</taxon>
        <taxon>Methanobacteriati</taxon>
        <taxon>Methanobacteriota</taxon>
        <taxon>Stenosarchaea group</taxon>
        <taxon>Halobacteria</taxon>
        <taxon>Halobacteriales</taxon>
        <taxon>Haloferacaceae</taxon>
        <taxon>Haloprofundus</taxon>
    </lineage>
</organism>
<dbReference type="InterPro" id="IPR058440">
    <property type="entry name" value="DUF8127"/>
</dbReference>
<keyword evidence="1" id="KW-1133">Transmembrane helix</keyword>
<dbReference type="AlphaFoldDB" id="A0A0W1RBQ6"/>
<dbReference type="Pfam" id="PF26448">
    <property type="entry name" value="DUF8127"/>
    <property type="match status" value="1"/>
</dbReference>
<dbReference type="Proteomes" id="UP000054387">
    <property type="component" value="Unassembled WGS sequence"/>
</dbReference>
<dbReference type="OrthoDB" id="198781at2157"/>
<keyword evidence="3" id="KW-1185">Reference proteome</keyword>
<comment type="caution">
    <text evidence="2">The sequence shown here is derived from an EMBL/GenBank/DDBJ whole genome shotgun (WGS) entry which is preliminary data.</text>
</comment>
<dbReference type="EMBL" id="LOPU01000013">
    <property type="protein sequence ID" value="KTG11130.1"/>
    <property type="molecule type" value="Genomic_DNA"/>
</dbReference>
<sequence length="224" mass="25110">MVSKSTKTALLLCFGIGLLLNPVYLYPNNLDGTKSVVTYEVEPVPNETVASQVVHLSEQTLGCGTERACAFEREVAERGSLRYNYTVRERSPEWDPYSLSYARYNLVNIDGQFYAPAVREDGEQTVLTHRELSTMQALEHIAVPSSETSPEVRRAVETGSVTVVDDQIPEFERNDPIAHDDEVYSVAGRSYSSGPVEKVLVWRMLFVLVGLFAISTAWDRRGRE</sequence>
<reference evidence="2 3" key="1">
    <citation type="submission" date="2015-12" db="EMBL/GenBank/DDBJ databases">
        <title>Haloprofundus marisrubri gen. nov., sp. nov., an extremely halophilic archaeon isolated from the Discovery deep brine-seawater interface in the Red Sea.</title>
        <authorList>
            <person name="Zhang G."/>
            <person name="Stingl U."/>
            <person name="Rashid M."/>
        </authorList>
    </citation>
    <scope>NUCLEOTIDE SEQUENCE [LARGE SCALE GENOMIC DNA]</scope>
    <source>
        <strain evidence="2 3">SB9</strain>
    </source>
</reference>